<reference evidence="4 5" key="1">
    <citation type="journal article" date="2013" name="Nature">
        <title>Insights into bilaterian evolution from three spiralian genomes.</title>
        <authorList>
            <person name="Simakov O."/>
            <person name="Marletaz F."/>
            <person name="Cho S.J."/>
            <person name="Edsinger-Gonzales E."/>
            <person name="Havlak P."/>
            <person name="Hellsten U."/>
            <person name="Kuo D.H."/>
            <person name="Larsson T."/>
            <person name="Lv J."/>
            <person name="Arendt D."/>
            <person name="Savage R."/>
            <person name="Osoegawa K."/>
            <person name="de Jong P."/>
            <person name="Grimwood J."/>
            <person name="Chapman J.A."/>
            <person name="Shapiro H."/>
            <person name="Aerts A."/>
            <person name="Otillar R.P."/>
            <person name="Terry A.Y."/>
            <person name="Boore J.L."/>
            <person name="Grigoriev I.V."/>
            <person name="Lindberg D.R."/>
            <person name="Seaver E.C."/>
            <person name="Weisblat D.A."/>
            <person name="Putnam N.H."/>
            <person name="Rokhsar D.S."/>
        </authorList>
    </citation>
    <scope>NUCLEOTIDE SEQUENCE [LARGE SCALE GENOMIC DNA]</scope>
</reference>
<dbReference type="OMA" id="GEICLFV"/>
<dbReference type="GeneID" id="20244839"/>
<evidence type="ECO:0008006" key="6">
    <source>
        <dbReference type="Google" id="ProtNLM"/>
    </source>
</evidence>
<evidence type="ECO:0000256" key="3">
    <source>
        <dbReference type="ARBA" id="ARBA00023150"/>
    </source>
</evidence>
<evidence type="ECO:0000313" key="5">
    <source>
        <dbReference type="Proteomes" id="UP000030746"/>
    </source>
</evidence>
<keyword evidence="1" id="KW-0963">Cytoplasm</keyword>
<dbReference type="Pfam" id="PF02391">
    <property type="entry name" value="MoaE"/>
    <property type="match status" value="1"/>
</dbReference>
<dbReference type="SUPFAM" id="SSF54690">
    <property type="entry name" value="Molybdopterin synthase subunit MoaE"/>
    <property type="match status" value="1"/>
</dbReference>
<dbReference type="GO" id="GO:0006777">
    <property type="term" value="P:Mo-molybdopterin cofactor biosynthetic process"/>
    <property type="evidence" value="ECO:0007669"/>
    <property type="project" value="UniProtKB-KW"/>
</dbReference>
<dbReference type="HAMAP" id="MF_03052">
    <property type="entry name" value="MOC2B"/>
    <property type="match status" value="1"/>
</dbReference>
<keyword evidence="3" id="KW-0501">Molybdenum cofactor biosynthesis</keyword>
<dbReference type="AlphaFoldDB" id="V3ZSW8"/>
<name>V3ZSW8_LOTGI</name>
<dbReference type="GO" id="GO:1990140">
    <property type="term" value="C:molybdopterin synthase complex"/>
    <property type="evidence" value="ECO:0007669"/>
    <property type="project" value="InterPro"/>
</dbReference>
<dbReference type="Proteomes" id="UP000030746">
    <property type="component" value="Unassembled WGS sequence"/>
</dbReference>
<dbReference type="CDD" id="cd00756">
    <property type="entry name" value="MoaE"/>
    <property type="match status" value="1"/>
</dbReference>
<dbReference type="EMBL" id="KB201802">
    <property type="protein sequence ID" value="ESO94538.1"/>
    <property type="molecule type" value="Genomic_DNA"/>
</dbReference>
<keyword evidence="5" id="KW-1185">Reference proteome</keyword>
<dbReference type="FunFam" id="3.90.1170.40:FF:000002">
    <property type="entry name" value="Molybdopterin synthase catalytic subunit"/>
    <property type="match status" value="1"/>
</dbReference>
<evidence type="ECO:0000313" key="4">
    <source>
        <dbReference type="EMBL" id="ESO94538.1"/>
    </source>
</evidence>
<evidence type="ECO:0000256" key="1">
    <source>
        <dbReference type="ARBA" id="ARBA00022490"/>
    </source>
</evidence>
<evidence type="ECO:0000256" key="2">
    <source>
        <dbReference type="ARBA" id="ARBA00022679"/>
    </source>
</evidence>
<dbReference type="HOGENOM" id="CLU_089568_0_1_1"/>
<sequence>MDHIDIIEGKIDVNSTIDLVISPSCGAVSTFLGTTRDNFDGKKVVRLEYEAYIPMAKKKMLEICQLVREKWKVENIVMIHRIGLVPIKEASIIIAISSPHRKESLDALQFAIDTLKAIVPIWKKEVYEDESTSWKENKE</sequence>
<dbReference type="RefSeq" id="XP_009054817.1">
    <property type="nucleotide sequence ID" value="XM_009056569.1"/>
</dbReference>
<dbReference type="KEGG" id="lgi:LOTGIDRAFT_189273"/>
<dbReference type="STRING" id="225164.V3ZSW8"/>
<dbReference type="InterPro" id="IPR003448">
    <property type="entry name" value="Mopterin_biosynth_MoaE"/>
</dbReference>
<dbReference type="OrthoDB" id="5531344at2759"/>
<dbReference type="InterPro" id="IPR036563">
    <property type="entry name" value="MoaE_sf"/>
</dbReference>
<keyword evidence="2" id="KW-0808">Transferase</keyword>
<dbReference type="Gene3D" id="3.90.1170.40">
    <property type="entry name" value="Molybdopterin biosynthesis MoaE subunit"/>
    <property type="match status" value="1"/>
</dbReference>
<organism evidence="4 5">
    <name type="scientific">Lottia gigantea</name>
    <name type="common">Giant owl limpet</name>
    <dbReference type="NCBI Taxonomy" id="225164"/>
    <lineage>
        <taxon>Eukaryota</taxon>
        <taxon>Metazoa</taxon>
        <taxon>Spiralia</taxon>
        <taxon>Lophotrochozoa</taxon>
        <taxon>Mollusca</taxon>
        <taxon>Gastropoda</taxon>
        <taxon>Patellogastropoda</taxon>
        <taxon>Lottioidea</taxon>
        <taxon>Lottiidae</taxon>
        <taxon>Lottia</taxon>
    </lineage>
</organism>
<dbReference type="CTD" id="20244839"/>
<gene>
    <name evidence="4" type="ORF">LOTGIDRAFT_189273</name>
</gene>
<dbReference type="InterPro" id="IPR028888">
    <property type="entry name" value="MOCS2B_euk"/>
</dbReference>
<feature type="non-terminal residue" evidence="4">
    <location>
        <position position="139"/>
    </location>
</feature>
<dbReference type="PANTHER" id="PTHR23404">
    <property type="entry name" value="MOLYBDOPTERIN SYNTHASE RELATED"/>
    <property type="match status" value="1"/>
</dbReference>
<dbReference type="GO" id="GO:0030366">
    <property type="term" value="F:molybdopterin synthase activity"/>
    <property type="evidence" value="ECO:0007669"/>
    <property type="project" value="InterPro"/>
</dbReference>
<proteinExistence type="inferred from homology"/>
<accession>V3ZSW8</accession>
<protein>
    <recommendedName>
        <fullName evidence="6">Molybdenum cofactor synthesis protein 2B</fullName>
    </recommendedName>
</protein>